<evidence type="ECO:0000313" key="2">
    <source>
        <dbReference type="Proteomes" id="UP000327013"/>
    </source>
</evidence>
<dbReference type="OrthoDB" id="5281164at2759"/>
<reference evidence="1 2" key="1">
    <citation type="submission" date="2019-06" db="EMBL/GenBank/DDBJ databases">
        <title>A chromosomal-level reference genome of Carpinus fangiana (Coryloideae, Betulaceae).</title>
        <authorList>
            <person name="Yang X."/>
            <person name="Wang Z."/>
            <person name="Zhang L."/>
            <person name="Hao G."/>
            <person name="Liu J."/>
            <person name="Yang Y."/>
        </authorList>
    </citation>
    <scope>NUCLEOTIDE SEQUENCE [LARGE SCALE GENOMIC DNA]</scope>
    <source>
        <strain evidence="1">Cfa_2016G</strain>
        <tissue evidence="1">Leaf</tissue>
    </source>
</reference>
<name>A0A5N6KPS6_9ROSI</name>
<evidence type="ECO:0000313" key="1">
    <source>
        <dbReference type="EMBL" id="KAB8337166.1"/>
    </source>
</evidence>
<gene>
    <name evidence="1" type="ORF">FH972_021470</name>
</gene>
<protein>
    <submittedName>
        <fullName evidence="1">Uncharacterized protein</fullName>
    </submittedName>
</protein>
<proteinExistence type="predicted"/>
<dbReference type="AlphaFoldDB" id="A0A5N6KPS6"/>
<sequence>MELWPSYKHYFACHLCQKLLPAQAFAVGMISSKKAKGRDGAPTRFCVECGLQEGRYKRGELLRFAGIAGQSVGNDQRTAIVCKRCGQLKIVDRDGPACLRRKCDDCLKASTLFLPVQPAPSIFSNLLIASLLSEFCRRFASHACLAVKYDFLVAARFWKAKAIFELFRPQEKGVWVRCDRHVLSRRNVASSILSWLSNIWRGGWEIKQTTLVLSADVTSTRELLELTDSKYKMQCPSDTTSVRENEWKNIKTRTNSSI</sequence>
<dbReference type="Proteomes" id="UP000327013">
    <property type="component" value="Unassembled WGS sequence"/>
</dbReference>
<comment type="caution">
    <text evidence="1">The sequence shown here is derived from an EMBL/GenBank/DDBJ whole genome shotgun (WGS) entry which is preliminary data.</text>
</comment>
<organism evidence="1 2">
    <name type="scientific">Carpinus fangiana</name>
    <dbReference type="NCBI Taxonomy" id="176857"/>
    <lineage>
        <taxon>Eukaryota</taxon>
        <taxon>Viridiplantae</taxon>
        <taxon>Streptophyta</taxon>
        <taxon>Embryophyta</taxon>
        <taxon>Tracheophyta</taxon>
        <taxon>Spermatophyta</taxon>
        <taxon>Magnoliopsida</taxon>
        <taxon>eudicotyledons</taxon>
        <taxon>Gunneridae</taxon>
        <taxon>Pentapetalae</taxon>
        <taxon>rosids</taxon>
        <taxon>fabids</taxon>
        <taxon>Fagales</taxon>
        <taxon>Betulaceae</taxon>
        <taxon>Carpinus</taxon>
    </lineage>
</organism>
<accession>A0A5N6KPS6</accession>
<dbReference type="EMBL" id="VIBQ01000009">
    <property type="protein sequence ID" value="KAB8337166.1"/>
    <property type="molecule type" value="Genomic_DNA"/>
</dbReference>
<keyword evidence="2" id="KW-1185">Reference proteome</keyword>